<evidence type="ECO:0000313" key="3">
    <source>
        <dbReference type="Proteomes" id="UP000317650"/>
    </source>
</evidence>
<comment type="caution">
    <text evidence="2">The sequence shown here is derived from an EMBL/GenBank/DDBJ whole genome shotgun (WGS) entry which is preliminary data.</text>
</comment>
<dbReference type="EMBL" id="PYDT01000010">
    <property type="protein sequence ID" value="THU46654.1"/>
    <property type="molecule type" value="Genomic_DNA"/>
</dbReference>
<reference evidence="2 3" key="1">
    <citation type="journal article" date="2019" name="Nat. Plants">
        <title>Genome sequencing of Musa balbisiana reveals subgenome evolution and function divergence in polyploid bananas.</title>
        <authorList>
            <person name="Yao X."/>
        </authorList>
    </citation>
    <scope>NUCLEOTIDE SEQUENCE [LARGE SCALE GENOMIC DNA]</scope>
    <source>
        <strain evidence="3">cv. DH-PKW</strain>
        <tissue evidence="2">Leaves</tissue>
    </source>
</reference>
<protein>
    <submittedName>
        <fullName evidence="2">Uncharacterized protein</fullName>
    </submittedName>
</protein>
<organism evidence="2 3">
    <name type="scientific">Musa balbisiana</name>
    <name type="common">Banana</name>
    <dbReference type="NCBI Taxonomy" id="52838"/>
    <lineage>
        <taxon>Eukaryota</taxon>
        <taxon>Viridiplantae</taxon>
        <taxon>Streptophyta</taxon>
        <taxon>Embryophyta</taxon>
        <taxon>Tracheophyta</taxon>
        <taxon>Spermatophyta</taxon>
        <taxon>Magnoliopsida</taxon>
        <taxon>Liliopsida</taxon>
        <taxon>Zingiberales</taxon>
        <taxon>Musaceae</taxon>
        <taxon>Musa</taxon>
    </lineage>
</organism>
<evidence type="ECO:0000256" key="1">
    <source>
        <dbReference type="SAM" id="MobiDB-lite"/>
    </source>
</evidence>
<feature type="compositionally biased region" description="Basic residues" evidence="1">
    <location>
        <begin position="1"/>
        <end position="17"/>
    </location>
</feature>
<dbReference type="AlphaFoldDB" id="A0A4S8IFZ3"/>
<name>A0A4S8IFZ3_MUSBA</name>
<gene>
    <name evidence="2" type="ORF">C4D60_Mb09t07190</name>
</gene>
<feature type="region of interest" description="Disordered" evidence="1">
    <location>
        <begin position="1"/>
        <end position="25"/>
    </location>
</feature>
<accession>A0A4S8IFZ3</accession>
<keyword evidence="3" id="KW-1185">Reference proteome</keyword>
<sequence>MKQRSSRQKQHRPRGGGRGRDALDSMKILSRSEASLRSTPSRGRFACATSDRPLFLPHSLPSLDLWILSLLERKSHIYSGDRAKHLFHF</sequence>
<proteinExistence type="predicted"/>
<evidence type="ECO:0000313" key="2">
    <source>
        <dbReference type="EMBL" id="THU46654.1"/>
    </source>
</evidence>
<dbReference type="Proteomes" id="UP000317650">
    <property type="component" value="Chromosome 9"/>
</dbReference>